<accession>A0A915IKI6</accession>
<evidence type="ECO:0000313" key="2">
    <source>
        <dbReference type="WBParaSite" id="nRc.2.0.1.t13918-RA"/>
    </source>
</evidence>
<organism evidence="1 2">
    <name type="scientific">Romanomermis culicivorax</name>
    <name type="common">Nematode worm</name>
    <dbReference type="NCBI Taxonomy" id="13658"/>
    <lineage>
        <taxon>Eukaryota</taxon>
        <taxon>Metazoa</taxon>
        <taxon>Ecdysozoa</taxon>
        <taxon>Nematoda</taxon>
        <taxon>Enoplea</taxon>
        <taxon>Dorylaimia</taxon>
        <taxon>Mermithida</taxon>
        <taxon>Mermithoidea</taxon>
        <taxon>Mermithidae</taxon>
        <taxon>Romanomermis</taxon>
    </lineage>
</organism>
<dbReference type="WBParaSite" id="nRc.2.0.1.t13918-RA">
    <property type="protein sequence ID" value="nRc.2.0.1.t13918-RA"/>
    <property type="gene ID" value="nRc.2.0.1.g13918"/>
</dbReference>
<proteinExistence type="predicted"/>
<keyword evidence="1" id="KW-1185">Reference proteome</keyword>
<dbReference type="Proteomes" id="UP000887565">
    <property type="component" value="Unplaced"/>
</dbReference>
<protein>
    <submittedName>
        <fullName evidence="2">Uncharacterized protein</fullName>
    </submittedName>
</protein>
<sequence length="73" mass="8699">MHRAALHGTLGRRTAHYLMINFSNDFKIIENEFLISKGYFVSVFHFCEKFESAIAFKRFNKTNFFIDVRNLFT</sequence>
<dbReference type="AlphaFoldDB" id="A0A915IKI6"/>
<name>A0A915IKI6_ROMCU</name>
<reference evidence="2" key="1">
    <citation type="submission" date="2022-11" db="UniProtKB">
        <authorList>
            <consortium name="WormBaseParasite"/>
        </authorList>
    </citation>
    <scope>IDENTIFICATION</scope>
</reference>
<evidence type="ECO:0000313" key="1">
    <source>
        <dbReference type="Proteomes" id="UP000887565"/>
    </source>
</evidence>